<evidence type="ECO:0000256" key="4">
    <source>
        <dbReference type="SAM" id="Phobius"/>
    </source>
</evidence>
<dbReference type="GO" id="GO:0016491">
    <property type="term" value="F:oxidoreductase activity"/>
    <property type="evidence" value="ECO:0007669"/>
    <property type="project" value="UniProtKB-KW"/>
</dbReference>
<comment type="caution">
    <text evidence="5">The sequence shown here is derived from an EMBL/GenBank/DDBJ whole genome shotgun (WGS) entry which is preliminary data.</text>
</comment>
<dbReference type="eggNOG" id="ENOG502S1UR">
    <property type="taxonomic scope" value="Eukaryota"/>
</dbReference>
<gene>
    <name evidence="5" type="ORF">CSUB01_10606</name>
</gene>
<dbReference type="Pfam" id="PF11807">
    <property type="entry name" value="UstYa"/>
    <property type="match status" value="1"/>
</dbReference>
<dbReference type="STRING" id="1173701.A0A066XLQ7"/>
<keyword evidence="2" id="KW-0560">Oxidoreductase</keyword>
<dbReference type="InterPro" id="IPR021765">
    <property type="entry name" value="UstYa-like"/>
</dbReference>
<protein>
    <recommendedName>
        <fullName evidence="7">Tat pathway signal sequence</fullName>
    </recommendedName>
</protein>
<proteinExistence type="inferred from homology"/>
<dbReference type="PANTHER" id="PTHR33365:SF11">
    <property type="entry name" value="TAT PATHWAY SIGNAL SEQUENCE"/>
    <property type="match status" value="1"/>
</dbReference>
<keyword evidence="4" id="KW-0812">Transmembrane</keyword>
<accession>A0A066XLQ7</accession>
<name>A0A066XLQ7_COLSU</name>
<evidence type="ECO:0000256" key="2">
    <source>
        <dbReference type="ARBA" id="ARBA00023002"/>
    </source>
</evidence>
<keyword evidence="4" id="KW-0472">Membrane</keyword>
<dbReference type="EMBL" id="JMSE01000649">
    <property type="protein sequence ID" value="KDN68584.1"/>
    <property type="molecule type" value="Genomic_DNA"/>
</dbReference>
<comment type="similarity">
    <text evidence="3">Belongs to the ustYa family.</text>
</comment>
<evidence type="ECO:0000256" key="1">
    <source>
        <dbReference type="ARBA" id="ARBA00004685"/>
    </source>
</evidence>
<dbReference type="HOGENOM" id="CLU_042941_4_2_1"/>
<keyword evidence="4" id="KW-1133">Transmembrane helix</keyword>
<sequence>MEKFIAEEPRDSSQISKSEHEIHSLLDHRDKLNGAERPRKWRLASRTGVVLAVLMLVYVTLLGAMVVIARGYHEPGRPSWMPAENWVKNTFAFHSIYAGEPSDLSEELWTNLIPMGKGWINVTREQASQLPDLPKLDRSLPDQKALLSVFHQMHCLYMTRAGFFAARDGRMDTVNTTHLYHCWDYLRQAIMCAGDTTLEWKPADDIGSTGWGYQHVCKDYTTLFNFAEANRYSDKKVIHAK</sequence>
<feature type="transmembrane region" description="Helical" evidence="4">
    <location>
        <begin position="49"/>
        <end position="72"/>
    </location>
</feature>
<dbReference type="OMA" id="MGKGWIN"/>
<dbReference type="PANTHER" id="PTHR33365">
    <property type="entry name" value="YALI0B05434P"/>
    <property type="match status" value="1"/>
</dbReference>
<evidence type="ECO:0000313" key="6">
    <source>
        <dbReference type="Proteomes" id="UP000027238"/>
    </source>
</evidence>
<keyword evidence="6" id="KW-1185">Reference proteome</keyword>
<dbReference type="OrthoDB" id="3687641at2759"/>
<evidence type="ECO:0000313" key="5">
    <source>
        <dbReference type="EMBL" id="KDN68584.1"/>
    </source>
</evidence>
<dbReference type="GO" id="GO:0043386">
    <property type="term" value="P:mycotoxin biosynthetic process"/>
    <property type="evidence" value="ECO:0007669"/>
    <property type="project" value="InterPro"/>
</dbReference>
<evidence type="ECO:0000256" key="3">
    <source>
        <dbReference type="ARBA" id="ARBA00035112"/>
    </source>
</evidence>
<evidence type="ECO:0008006" key="7">
    <source>
        <dbReference type="Google" id="ProtNLM"/>
    </source>
</evidence>
<reference evidence="6" key="1">
    <citation type="journal article" date="2014" name="Genome Announc.">
        <title>Draft genome sequence of Colletotrichum sublineola, a destructive pathogen of cultivated sorghum.</title>
        <authorList>
            <person name="Baroncelli R."/>
            <person name="Sanz-Martin J.M."/>
            <person name="Rech G.E."/>
            <person name="Sukno S.A."/>
            <person name="Thon M.R."/>
        </authorList>
    </citation>
    <scope>NUCLEOTIDE SEQUENCE [LARGE SCALE GENOMIC DNA]</scope>
    <source>
        <strain evidence="6">TX430BB</strain>
    </source>
</reference>
<organism evidence="5 6">
    <name type="scientific">Colletotrichum sublineola</name>
    <name type="common">Sorghum anthracnose fungus</name>
    <dbReference type="NCBI Taxonomy" id="1173701"/>
    <lineage>
        <taxon>Eukaryota</taxon>
        <taxon>Fungi</taxon>
        <taxon>Dikarya</taxon>
        <taxon>Ascomycota</taxon>
        <taxon>Pezizomycotina</taxon>
        <taxon>Sordariomycetes</taxon>
        <taxon>Hypocreomycetidae</taxon>
        <taxon>Glomerellales</taxon>
        <taxon>Glomerellaceae</taxon>
        <taxon>Colletotrichum</taxon>
        <taxon>Colletotrichum graminicola species complex</taxon>
    </lineage>
</organism>
<dbReference type="AlphaFoldDB" id="A0A066XLQ7"/>
<comment type="pathway">
    <text evidence="1">Mycotoxin biosynthesis.</text>
</comment>
<dbReference type="Proteomes" id="UP000027238">
    <property type="component" value="Unassembled WGS sequence"/>
</dbReference>